<dbReference type="Pfam" id="PF01594">
    <property type="entry name" value="AI-2E_transport"/>
    <property type="match status" value="1"/>
</dbReference>
<feature type="transmembrane region" description="Helical" evidence="8">
    <location>
        <begin position="399"/>
        <end position="431"/>
    </location>
</feature>
<evidence type="ECO:0000256" key="4">
    <source>
        <dbReference type="ARBA" id="ARBA00022475"/>
    </source>
</evidence>
<keyword evidence="6 8" id="KW-1133">Transmembrane helix</keyword>
<proteinExistence type="inferred from homology"/>
<evidence type="ECO:0000256" key="7">
    <source>
        <dbReference type="ARBA" id="ARBA00023136"/>
    </source>
</evidence>
<evidence type="ECO:0000256" key="6">
    <source>
        <dbReference type="ARBA" id="ARBA00022989"/>
    </source>
</evidence>
<dbReference type="GO" id="GO:0005886">
    <property type="term" value="C:plasma membrane"/>
    <property type="evidence" value="ECO:0007669"/>
    <property type="project" value="UniProtKB-SubCell"/>
</dbReference>
<dbReference type="PANTHER" id="PTHR21716">
    <property type="entry name" value="TRANSMEMBRANE PROTEIN"/>
    <property type="match status" value="1"/>
</dbReference>
<evidence type="ECO:0000256" key="8">
    <source>
        <dbReference type="SAM" id="Phobius"/>
    </source>
</evidence>
<comment type="subcellular location">
    <subcellularLocation>
        <location evidence="1">Cell membrane</location>
        <topology evidence="1">Multi-pass membrane protein</topology>
    </subcellularLocation>
</comment>
<accession>A0A813E7W2</accession>
<keyword evidence="5 8" id="KW-0812">Transmembrane</keyword>
<keyword evidence="4" id="KW-1003">Cell membrane</keyword>
<sequence>MNCQPPSSSSTINHMLTSAAVATEAMATDGGNKVPLMLKKGAMLSACLVGVWVLVQLMTQFASAVKPLVLATMLAGCLEYFVQLFEVGLVRASRLVHCALCCQCCRGRRRIRPHGGALDADERYLELEASSGAEDGSTSCLPEEVTAEWKLEDAGRFFLPRLVAVVMVLTVAAISIGQLLSSLVANLKNIDLQVYRQGLTELEQAILALAQKVSPDIKDQLQSRLTSLSDRISNTALELTNQVLSSMTNLLVQVTMFLLYALMWLLKPLPAGRAVFLIVRTYFMYKSFCNFVFSLCVWCLLAWIGADLAVVLALVCFFLSFIPEVGGFIALILPVPLLLLDSRHPLSERAANVLTASLGMLAIKFLVSNGLESVVMGKSATLAGAEGCNRATTEETHPVLILFSVIICGEVWGTTGMLISVPLISMVRLVLNLERSLDKRTAEIRRSKTINIPEGDLAASSDVAELEAEQEMLQGCRR</sequence>
<dbReference type="AlphaFoldDB" id="A0A813E7W2"/>
<comment type="similarity">
    <text evidence="2">Belongs to the autoinducer-2 exporter (AI-2E) (TC 2.A.86) family.</text>
</comment>
<keyword evidence="3" id="KW-0813">Transport</keyword>
<protein>
    <submittedName>
        <fullName evidence="9">Uncharacterized protein</fullName>
    </submittedName>
</protein>
<evidence type="ECO:0000256" key="1">
    <source>
        <dbReference type="ARBA" id="ARBA00004651"/>
    </source>
</evidence>
<reference evidence="9" key="1">
    <citation type="submission" date="2021-02" db="EMBL/GenBank/DDBJ databases">
        <authorList>
            <person name="Dougan E. K."/>
            <person name="Rhodes N."/>
            <person name="Thang M."/>
            <person name="Chan C."/>
        </authorList>
    </citation>
    <scope>NUCLEOTIDE SEQUENCE</scope>
</reference>
<keyword evidence="10" id="KW-1185">Reference proteome</keyword>
<evidence type="ECO:0000256" key="2">
    <source>
        <dbReference type="ARBA" id="ARBA00009773"/>
    </source>
</evidence>
<keyword evidence="7 8" id="KW-0472">Membrane</keyword>
<dbReference type="EMBL" id="CAJNNV010006720">
    <property type="protein sequence ID" value="CAE8593992.1"/>
    <property type="molecule type" value="Genomic_DNA"/>
</dbReference>
<feature type="transmembrane region" description="Helical" evidence="8">
    <location>
        <begin position="287"/>
        <end position="306"/>
    </location>
</feature>
<dbReference type="PANTHER" id="PTHR21716:SF53">
    <property type="entry name" value="PERMEASE PERM-RELATED"/>
    <property type="match status" value="1"/>
</dbReference>
<evidence type="ECO:0000313" key="10">
    <source>
        <dbReference type="Proteomes" id="UP000654075"/>
    </source>
</evidence>
<dbReference type="OrthoDB" id="415056at2759"/>
<dbReference type="Proteomes" id="UP000654075">
    <property type="component" value="Unassembled WGS sequence"/>
</dbReference>
<organism evidence="9 10">
    <name type="scientific">Polarella glacialis</name>
    <name type="common">Dinoflagellate</name>
    <dbReference type="NCBI Taxonomy" id="89957"/>
    <lineage>
        <taxon>Eukaryota</taxon>
        <taxon>Sar</taxon>
        <taxon>Alveolata</taxon>
        <taxon>Dinophyceae</taxon>
        <taxon>Suessiales</taxon>
        <taxon>Suessiaceae</taxon>
        <taxon>Polarella</taxon>
    </lineage>
</organism>
<feature type="transmembrane region" description="Helical" evidence="8">
    <location>
        <begin position="68"/>
        <end position="85"/>
    </location>
</feature>
<feature type="transmembrane region" description="Helical" evidence="8">
    <location>
        <begin position="312"/>
        <end position="338"/>
    </location>
</feature>
<comment type="caution">
    <text evidence="9">The sequence shown here is derived from an EMBL/GenBank/DDBJ whole genome shotgun (WGS) entry which is preliminary data.</text>
</comment>
<feature type="transmembrane region" description="Helical" evidence="8">
    <location>
        <begin position="158"/>
        <end position="180"/>
    </location>
</feature>
<name>A0A813E7W2_POLGL</name>
<gene>
    <name evidence="9" type="ORF">PGLA1383_LOCUS12569</name>
</gene>
<evidence type="ECO:0000256" key="3">
    <source>
        <dbReference type="ARBA" id="ARBA00022448"/>
    </source>
</evidence>
<feature type="transmembrane region" description="Helical" evidence="8">
    <location>
        <begin position="42"/>
        <end position="62"/>
    </location>
</feature>
<dbReference type="InterPro" id="IPR002549">
    <property type="entry name" value="AI-2E-like"/>
</dbReference>
<evidence type="ECO:0000313" key="9">
    <source>
        <dbReference type="EMBL" id="CAE8593992.1"/>
    </source>
</evidence>
<evidence type="ECO:0000256" key="5">
    <source>
        <dbReference type="ARBA" id="ARBA00022692"/>
    </source>
</evidence>